<dbReference type="Proteomes" id="UP000248724">
    <property type="component" value="Unassembled WGS sequence"/>
</dbReference>
<dbReference type="RefSeq" id="WP_337310874.1">
    <property type="nucleotide sequence ID" value="NZ_JAEKNS010000074.1"/>
</dbReference>
<evidence type="ECO:0000256" key="4">
    <source>
        <dbReference type="ARBA" id="ARBA00022676"/>
    </source>
</evidence>
<evidence type="ECO:0000256" key="3">
    <source>
        <dbReference type="ARBA" id="ARBA00004991"/>
    </source>
</evidence>
<dbReference type="CDD" id="cd00761">
    <property type="entry name" value="Glyco_tranf_GTA_type"/>
    <property type="match status" value="1"/>
</dbReference>
<dbReference type="EMBL" id="JAEKNS010000074">
    <property type="protein sequence ID" value="MBJ7594565.1"/>
    <property type="molecule type" value="Genomic_DNA"/>
</dbReference>
<evidence type="ECO:0000256" key="8">
    <source>
        <dbReference type="ARBA" id="ARBA00023136"/>
    </source>
</evidence>
<evidence type="ECO:0000256" key="6">
    <source>
        <dbReference type="ARBA" id="ARBA00022692"/>
    </source>
</evidence>
<dbReference type="AlphaFoldDB" id="A0A2W6A8X7"/>
<comment type="caution">
    <text evidence="10">The sequence shown here is derived from an EMBL/GenBank/DDBJ whole genome shotgun (WGS) entry which is preliminary data.</text>
</comment>
<organism evidence="10 11">
    <name type="scientific">Candidatus Aeolococcus gillhamiae</name>
    <dbReference type="NCBI Taxonomy" id="3127015"/>
    <lineage>
        <taxon>Bacteria</taxon>
        <taxon>Bacillati</taxon>
        <taxon>Candidatus Dormiibacterota</taxon>
        <taxon>Candidatus Dormibacteria</taxon>
        <taxon>Candidatus Aeolococcales</taxon>
        <taxon>Candidatus Aeolococcaceae</taxon>
        <taxon>Candidatus Aeolococcus</taxon>
    </lineage>
</organism>
<name>A0A2W6A8X7_9BACT</name>
<dbReference type="Pfam" id="PF13506">
    <property type="entry name" value="Glyco_transf_21"/>
    <property type="match status" value="1"/>
</dbReference>
<reference evidence="9 12" key="3">
    <citation type="submission" date="2020-10" db="EMBL/GenBank/DDBJ databases">
        <title>Ca. Dormibacterota MAGs.</title>
        <authorList>
            <person name="Montgomery K."/>
        </authorList>
    </citation>
    <scope>NUCLEOTIDE SEQUENCE [LARGE SCALE GENOMIC DNA]</scope>
    <source>
        <strain evidence="9">SC8812_S17_18</strain>
    </source>
</reference>
<gene>
    <name evidence="10" type="ORF">DLM65_05300</name>
    <name evidence="9" type="ORF">JF886_06815</name>
</gene>
<comment type="subcellular location">
    <subcellularLocation>
        <location evidence="1">Membrane</location>
        <topology evidence="1">Multi-pass membrane protein</topology>
    </subcellularLocation>
</comment>
<dbReference type="InterPro" id="IPR029044">
    <property type="entry name" value="Nucleotide-diphossugar_trans"/>
</dbReference>
<comment type="pathway">
    <text evidence="2">Lipid metabolism; sphingolipid metabolism.</text>
</comment>
<evidence type="ECO:0000313" key="11">
    <source>
        <dbReference type="Proteomes" id="UP000248724"/>
    </source>
</evidence>
<keyword evidence="5" id="KW-0808">Transferase</keyword>
<evidence type="ECO:0000256" key="1">
    <source>
        <dbReference type="ARBA" id="ARBA00004141"/>
    </source>
</evidence>
<comment type="pathway">
    <text evidence="3">Sphingolipid metabolism.</text>
</comment>
<evidence type="ECO:0000256" key="7">
    <source>
        <dbReference type="ARBA" id="ARBA00022989"/>
    </source>
</evidence>
<sequence>MTLTYLLPLRRDRVAEGAEGELARYLAALTAHVEVLIVDGSPPAIFARHAVLFADLATHVAPHPSDRCTNGKAWAVLTGLRRARHDTVVIADDDVRWDAQTLTRAAAALSGCDVLVPANYFAPMTWHAAWDTGRILLNRASAHDWPGTLVLRRTALSATPRYDGDVLFENCELVRTVIASGGSVHIAPDLLVARRPPTVRHFLGQRPRQAYDDLAQPYRLAAMLAIIPASLLGGRRAVAAAAVVSVVAAEAGRRRAGGRRVFPWYTSLCAPAWLCERGLLSWGALWLRVSRRGVRYGDNRLLRAATPVKRLRARRRGPA</sequence>
<dbReference type="GO" id="GO:0016020">
    <property type="term" value="C:membrane"/>
    <property type="evidence" value="ECO:0007669"/>
    <property type="project" value="UniProtKB-SubCell"/>
</dbReference>
<evidence type="ECO:0000313" key="12">
    <source>
        <dbReference type="Proteomes" id="UP000606991"/>
    </source>
</evidence>
<reference evidence="10" key="2">
    <citation type="submission" date="2018-05" db="EMBL/GenBank/DDBJ databases">
        <authorList>
            <person name="Ferrari B."/>
        </authorList>
    </citation>
    <scope>NUCLEOTIDE SEQUENCE</scope>
    <source>
        <strain evidence="10">RRmetagenome_bin12</strain>
    </source>
</reference>
<dbReference type="Gene3D" id="3.90.550.10">
    <property type="entry name" value="Spore Coat Polysaccharide Biosynthesis Protein SpsA, Chain A"/>
    <property type="match status" value="1"/>
</dbReference>
<protein>
    <submittedName>
        <fullName evidence="9">Glycosyltransferase family 2 protein</fullName>
    </submittedName>
</protein>
<proteinExistence type="predicted"/>
<keyword evidence="7" id="KW-1133">Transmembrane helix</keyword>
<evidence type="ECO:0000313" key="9">
    <source>
        <dbReference type="EMBL" id="MBJ7594565.1"/>
    </source>
</evidence>
<keyword evidence="8" id="KW-0472">Membrane</keyword>
<dbReference type="EMBL" id="QHBU01000095">
    <property type="protein sequence ID" value="PZR81748.1"/>
    <property type="molecule type" value="Genomic_DNA"/>
</dbReference>
<accession>A0A2W6A8X7</accession>
<dbReference type="GO" id="GO:0016757">
    <property type="term" value="F:glycosyltransferase activity"/>
    <property type="evidence" value="ECO:0007669"/>
    <property type="project" value="UniProtKB-KW"/>
</dbReference>
<evidence type="ECO:0000313" key="10">
    <source>
        <dbReference type="EMBL" id="PZR81748.1"/>
    </source>
</evidence>
<accession>A0A934JX08</accession>
<keyword evidence="6" id="KW-0812">Transmembrane</keyword>
<evidence type="ECO:0000256" key="5">
    <source>
        <dbReference type="ARBA" id="ARBA00022679"/>
    </source>
</evidence>
<evidence type="ECO:0000256" key="2">
    <source>
        <dbReference type="ARBA" id="ARBA00004760"/>
    </source>
</evidence>
<dbReference type="InterPro" id="IPR025993">
    <property type="entry name" value="Ceramide_glucosylTrfase"/>
</dbReference>
<keyword evidence="4" id="KW-0328">Glycosyltransferase</keyword>
<dbReference type="SUPFAM" id="SSF53448">
    <property type="entry name" value="Nucleotide-diphospho-sugar transferases"/>
    <property type="match status" value="1"/>
</dbReference>
<reference evidence="10 11" key="1">
    <citation type="journal article" date="2017" name="Nature">
        <title>Atmospheric trace gases support primary production in Antarctic desert surface soil.</title>
        <authorList>
            <person name="Ji M."/>
            <person name="Greening C."/>
            <person name="Vanwonterghem I."/>
            <person name="Carere C.R."/>
            <person name="Bay S.K."/>
            <person name="Steen J.A."/>
            <person name="Montgomery K."/>
            <person name="Lines T."/>
            <person name="Beardall J."/>
            <person name="van Dorst J."/>
            <person name="Snape I."/>
            <person name="Stott M.B."/>
            <person name="Hugenholtz P."/>
            <person name="Ferrari B.C."/>
        </authorList>
    </citation>
    <scope>NUCLEOTIDE SEQUENCE [LARGE SCALE GENOMIC DNA]</scope>
    <source>
        <strain evidence="10">RRmetagenome_bin12</strain>
    </source>
</reference>
<dbReference type="Proteomes" id="UP000606991">
    <property type="component" value="Unassembled WGS sequence"/>
</dbReference>